<evidence type="ECO:0000313" key="3">
    <source>
        <dbReference type="Proteomes" id="UP000019478"/>
    </source>
</evidence>
<proteinExistence type="predicted"/>
<dbReference type="GO" id="GO:0070292">
    <property type="term" value="P:N-acylphosphatidylethanolamine metabolic process"/>
    <property type="evidence" value="ECO:0007669"/>
    <property type="project" value="TreeGrafter"/>
</dbReference>
<dbReference type="EMBL" id="AMGY01000003">
    <property type="protein sequence ID" value="EXJ86644.1"/>
    <property type="molecule type" value="Genomic_DNA"/>
</dbReference>
<organism evidence="2 3">
    <name type="scientific">Capronia epimyces CBS 606.96</name>
    <dbReference type="NCBI Taxonomy" id="1182542"/>
    <lineage>
        <taxon>Eukaryota</taxon>
        <taxon>Fungi</taxon>
        <taxon>Dikarya</taxon>
        <taxon>Ascomycota</taxon>
        <taxon>Pezizomycotina</taxon>
        <taxon>Eurotiomycetes</taxon>
        <taxon>Chaetothyriomycetidae</taxon>
        <taxon>Chaetothyriales</taxon>
        <taxon>Herpotrichiellaceae</taxon>
        <taxon>Capronia</taxon>
    </lineage>
</organism>
<dbReference type="STRING" id="1182542.W9YWI2"/>
<dbReference type="PANTHER" id="PTHR15032:SF4">
    <property type="entry name" value="N-ACYL-PHOSPHATIDYLETHANOLAMINE-HYDROLYZING PHOSPHOLIPASE D"/>
    <property type="match status" value="1"/>
</dbReference>
<dbReference type="GO" id="GO:0070291">
    <property type="term" value="P:N-acylethanolamine metabolic process"/>
    <property type="evidence" value="ECO:0007669"/>
    <property type="project" value="TreeGrafter"/>
</dbReference>
<dbReference type="eggNOG" id="KOG3798">
    <property type="taxonomic scope" value="Eukaryota"/>
</dbReference>
<dbReference type="SUPFAM" id="SSF56281">
    <property type="entry name" value="Metallo-hydrolase/oxidoreductase"/>
    <property type="match status" value="1"/>
</dbReference>
<dbReference type="Gene3D" id="3.60.15.10">
    <property type="entry name" value="Ribonuclease Z/Hydroxyacylglutathione hydrolase-like"/>
    <property type="match status" value="1"/>
</dbReference>
<dbReference type="InterPro" id="IPR001279">
    <property type="entry name" value="Metallo-B-lactamas"/>
</dbReference>
<dbReference type="GO" id="GO:0070290">
    <property type="term" value="F:N-acylphosphatidylethanolamine-specific phospholipase D activity"/>
    <property type="evidence" value="ECO:0007669"/>
    <property type="project" value="TreeGrafter"/>
</dbReference>
<dbReference type="GeneID" id="19167723"/>
<dbReference type="GO" id="GO:0005737">
    <property type="term" value="C:cytoplasm"/>
    <property type="evidence" value="ECO:0007669"/>
    <property type="project" value="TreeGrafter"/>
</dbReference>
<feature type="domain" description="Metallo-beta-lactamase" evidence="1">
    <location>
        <begin position="118"/>
        <end position="377"/>
    </location>
</feature>
<keyword evidence="3" id="KW-1185">Reference proteome</keyword>
<dbReference type="HOGENOM" id="CLU_020884_2_0_1"/>
<evidence type="ECO:0000259" key="1">
    <source>
        <dbReference type="Pfam" id="PF12706"/>
    </source>
</evidence>
<dbReference type="RefSeq" id="XP_007731923.1">
    <property type="nucleotide sequence ID" value="XM_007733733.1"/>
</dbReference>
<gene>
    <name evidence="2" type="ORF">A1O3_03597</name>
</gene>
<reference evidence="2 3" key="1">
    <citation type="submission" date="2013-03" db="EMBL/GenBank/DDBJ databases">
        <title>The Genome Sequence of Capronia epimyces CBS 606.96.</title>
        <authorList>
            <consortium name="The Broad Institute Genomics Platform"/>
            <person name="Cuomo C."/>
            <person name="de Hoog S."/>
            <person name="Gorbushina A."/>
            <person name="Walker B."/>
            <person name="Young S.K."/>
            <person name="Zeng Q."/>
            <person name="Gargeya S."/>
            <person name="Fitzgerald M."/>
            <person name="Haas B."/>
            <person name="Abouelleil A."/>
            <person name="Allen A.W."/>
            <person name="Alvarado L."/>
            <person name="Arachchi H.M."/>
            <person name="Berlin A.M."/>
            <person name="Chapman S.B."/>
            <person name="Gainer-Dewar J."/>
            <person name="Goldberg J."/>
            <person name="Griggs A."/>
            <person name="Gujja S."/>
            <person name="Hansen M."/>
            <person name="Howarth C."/>
            <person name="Imamovic A."/>
            <person name="Ireland A."/>
            <person name="Larimer J."/>
            <person name="McCowan C."/>
            <person name="Murphy C."/>
            <person name="Pearson M."/>
            <person name="Poon T.W."/>
            <person name="Priest M."/>
            <person name="Roberts A."/>
            <person name="Saif S."/>
            <person name="Shea T."/>
            <person name="Sisk P."/>
            <person name="Sykes S."/>
            <person name="Wortman J."/>
            <person name="Nusbaum C."/>
            <person name="Birren B."/>
        </authorList>
    </citation>
    <scope>NUCLEOTIDE SEQUENCE [LARGE SCALE GENOMIC DNA]</scope>
    <source>
        <strain evidence="2 3">CBS 606.96</strain>
    </source>
</reference>
<dbReference type="InterPro" id="IPR036866">
    <property type="entry name" value="RibonucZ/Hydroxyglut_hydro"/>
</dbReference>
<comment type="caution">
    <text evidence="2">The sequence shown here is derived from an EMBL/GenBank/DDBJ whole genome shotgun (WGS) entry which is preliminary data.</text>
</comment>
<dbReference type="Proteomes" id="UP000019478">
    <property type="component" value="Unassembled WGS sequence"/>
</dbReference>
<dbReference type="OrthoDB" id="332863at2759"/>
<evidence type="ECO:0000313" key="2">
    <source>
        <dbReference type="EMBL" id="EXJ86644.1"/>
    </source>
</evidence>
<dbReference type="Pfam" id="PF12706">
    <property type="entry name" value="Lactamase_B_2"/>
    <property type="match status" value="1"/>
</dbReference>
<dbReference type="AlphaFoldDB" id="W9YWI2"/>
<name>W9YWI2_9EURO</name>
<accession>W9YWI2</accession>
<dbReference type="PANTHER" id="PTHR15032">
    <property type="entry name" value="N-ACYL-PHOSPHATIDYLETHANOLAMINE-HYDROLYZING PHOSPHOLIPASE D"/>
    <property type="match status" value="1"/>
</dbReference>
<protein>
    <recommendedName>
        <fullName evidence="1">Metallo-beta-lactamase domain-containing protein</fullName>
    </recommendedName>
</protein>
<sequence length="425" mass="47117">MVVVHRLPSLPTDEPRAHHIGNPPSGFRNPWPSFDEAHGGVLDILKVRFARHRPAFVPVPERSELVPVRKIDFAQLKGKGGPAPGLKVTWFGHASFLVQTATASADEVEEGARRRGVNILCDPVFSDRTSPVHWAGPKRYTPTPCSLDELLESVEIDLVLISHNHYDHADAHTLTAIWARRKPHVHFLAGLHNARWLISACGIDPSCITELDWWDRVEVEVEAEAEAVGAEAHAGNEAGTTTPTPAKVQITCTPTQHFSSRSIFDRNHDLWCSYAIQDRDHERGGSEGVPGKKVYFAGDTAYRSIPSAGLSHEEEDERPTCPAFKQIGERLGPFDLALLPIGLCEPRQFMSNVHANSWDSIRIHHDIRSKKSIGMHWGTVRGGLSAQYEDVRTPPRHWRQAAEEAGLSWGEEIGLMDVGQTLVLA</sequence>